<dbReference type="RefSeq" id="XP_007728718.1">
    <property type="nucleotide sequence ID" value="XM_007730528.1"/>
</dbReference>
<dbReference type="AlphaFoldDB" id="W9YH25"/>
<dbReference type="EMBL" id="AMGY01000001">
    <property type="protein sequence ID" value="EXJ91828.1"/>
    <property type="molecule type" value="Genomic_DNA"/>
</dbReference>
<protein>
    <submittedName>
        <fullName evidence="1">Uncharacterized protein</fullName>
    </submittedName>
</protein>
<sequence length="377" mass="42518">MPLSRPRKDIVPRKGHVVQVDREQIYRATQHHHEYTYNGTTLTGLVKFDDCTDYGISEDAEQALLKIEVERLAEAAENEGPCLFDAHGLLKPTSEELAHLADQISCNMEIIRLDNARISLEHCEGDSDGSAEVFRTARRRLRGHFKHEQTQVRGAEPKILHPPDRNLVLYFALVDYITACIARLLVRTADSAYWDCHTLSILASFAVKLKVLSHDPARYANFSIDTAEHAIEQLSQGLASRQAMFIKIRVDSSDAKASDLKDVDTLDSETDVSTRYYEEKTYFRSHVHSLVKYTMDNLAQDKDNRSSSGCFEICSLIYRCGIDGALSTLTSNRLGEIAASSDPFRLKCTFTALELTMRNLYRLKADIDAAGPLTRER</sequence>
<proteinExistence type="predicted"/>
<dbReference type="HOGENOM" id="CLU_733615_0_0_1"/>
<comment type="caution">
    <text evidence="1">The sequence shown here is derived from an EMBL/GenBank/DDBJ whole genome shotgun (WGS) entry which is preliminary data.</text>
</comment>
<dbReference type="GeneID" id="19164518"/>
<dbReference type="eggNOG" id="ENOG502SJK3">
    <property type="taxonomic scope" value="Eukaryota"/>
</dbReference>
<name>W9YH25_9EURO</name>
<organism evidence="1 2">
    <name type="scientific">Capronia epimyces CBS 606.96</name>
    <dbReference type="NCBI Taxonomy" id="1182542"/>
    <lineage>
        <taxon>Eukaryota</taxon>
        <taxon>Fungi</taxon>
        <taxon>Dikarya</taxon>
        <taxon>Ascomycota</taxon>
        <taxon>Pezizomycotina</taxon>
        <taxon>Eurotiomycetes</taxon>
        <taxon>Chaetothyriomycetidae</taxon>
        <taxon>Chaetothyriales</taxon>
        <taxon>Herpotrichiellaceae</taxon>
        <taxon>Capronia</taxon>
    </lineage>
</organism>
<reference evidence="1 2" key="1">
    <citation type="submission" date="2013-03" db="EMBL/GenBank/DDBJ databases">
        <title>The Genome Sequence of Capronia epimyces CBS 606.96.</title>
        <authorList>
            <consortium name="The Broad Institute Genomics Platform"/>
            <person name="Cuomo C."/>
            <person name="de Hoog S."/>
            <person name="Gorbushina A."/>
            <person name="Walker B."/>
            <person name="Young S.K."/>
            <person name="Zeng Q."/>
            <person name="Gargeya S."/>
            <person name="Fitzgerald M."/>
            <person name="Haas B."/>
            <person name="Abouelleil A."/>
            <person name="Allen A.W."/>
            <person name="Alvarado L."/>
            <person name="Arachchi H.M."/>
            <person name="Berlin A.M."/>
            <person name="Chapman S.B."/>
            <person name="Gainer-Dewar J."/>
            <person name="Goldberg J."/>
            <person name="Griggs A."/>
            <person name="Gujja S."/>
            <person name="Hansen M."/>
            <person name="Howarth C."/>
            <person name="Imamovic A."/>
            <person name="Ireland A."/>
            <person name="Larimer J."/>
            <person name="McCowan C."/>
            <person name="Murphy C."/>
            <person name="Pearson M."/>
            <person name="Poon T.W."/>
            <person name="Priest M."/>
            <person name="Roberts A."/>
            <person name="Saif S."/>
            <person name="Shea T."/>
            <person name="Sisk P."/>
            <person name="Sykes S."/>
            <person name="Wortman J."/>
            <person name="Nusbaum C."/>
            <person name="Birren B."/>
        </authorList>
    </citation>
    <scope>NUCLEOTIDE SEQUENCE [LARGE SCALE GENOMIC DNA]</scope>
    <source>
        <strain evidence="1 2">CBS 606.96</strain>
    </source>
</reference>
<dbReference type="Proteomes" id="UP000019478">
    <property type="component" value="Unassembled WGS sequence"/>
</dbReference>
<evidence type="ECO:0000313" key="1">
    <source>
        <dbReference type="EMBL" id="EXJ91828.1"/>
    </source>
</evidence>
<evidence type="ECO:0000313" key="2">
    <source>
        <dbReference type="Proteomes" id="UP000019478"/>
    </source>
</evidence>
<dbReference type="STRING" id="1182542.W9YH25"/>
<gene>
    <name evidence="1" type="ORF">A1O3_00378</name>
</gene>
<keyword evidence="2" id="KW-1185">Reference proteome</keyword>
<dbReference type="OrthoDB" id="5419219at2759"/>
<accession>W9YH25</accession>